<comment type="similarity">
    <text evidence="2">Belongs to the short-chain dehydrogenases/reductases (SDR) family.</text>
</comment>
<dbReference type="AlphaFoldDB" id="A0A1P8KF27"/>
<organism evidence="3 4">
    <name type="scientific">Rhodoferax saidenbachensis</name>
    <dbReference type="NCBI Taxonomy" id="1484693"/>
    <lineage>
        <taxon>Bacteria</taxon>
        <taxon>Pseudomonadati</taxon>
        <taxon>Pseudomonadota</taxon>
        <taxon>Betaproteobacteria</taxon>
        <taxon>Burkholderiales</taxon>
        <taxon>Comamonadaceae</taxon>
        <taxon>Rhodoferax</taxon>
    </lineage>
</organism>
<dbReference type="EMBL" id="CP019239">
    <property type="protein sequence ID" value="APW44566.1"/>
    <property type="molecule type" value="Genomic_DNA"/>
</dbReference>
<keyword evidence="4" id="KW-1185">Reference proteome</keyword>
<dbReference type="KEGG" id="rsb:RS694_19950"/>
<keyword evidence="1" id="KW-0560">Oxidoreductase</keyword>
<dbReference type="InterPro" id="IPR002347">
    <property type="entry name" value="SDR_fam"/>
</dbReference>
<dbReference type="SUPFAM" id="SSF51735">
    <property type="entry name" value="NAD(P)-binding Rossmann-fold domains"/>
    <property type="match status" value="1"/>
</dbReference>
<dbReference type="Proteomes" id="UP000186110">
    <property type="component" value="Chromosome"/>
</dbReference>
<protein>
    <submittedName>
        <fullName evidence="3">Short-chain dehydrogenase</fullName>
    </submittedName>
</protein>
<dbReference type="PANTHER" id="PTHR43157:SF31">
    <property type="entry name" value="PHOSPHATIDYLINOSITOL-GLYCAN BIOSYNTHESIS CLASS F PROTEIN"/>
    <property type="match status" value="1"/>
</dbReference>
<dbReference type="GO" id="GO:0016491">
    <property type="term" value="F:oxidoreductase activity"/>
    <property type="evidence" value="ECO:0007669"/>
    <property type="project" value="UniProtKB-KW"/>
</dbReference>
<proteinExistence type="inferred from homology"/>
<dbReference type="Gene3D" id="3.40.50.720">
    <property type="entry name" value="NAD(P)-binding Rossmann-like Domain"/>
    <property type="match status" value="1"/>
</dbReference>
<reference evidence="3 4" key="1">
    <citation type="submission" date="2017-01" db="EMBL/GenBank/DDBJ databases">
        <authorList>
            <person name="Mah S.A."/>
            <person name="Swanson W.J."/>
            <person name="Moy G.W."/>
            <person name="Vacquier V.D."/>
        </authorList>
    </citation>
    <scope>NUCLEOTIDE SEQUENCE [LARGE SCALE GENOMIC DNA]</scope>
    <source>
        <strain evidence="3 4">DSM 22694</strain>
    </source>
</reference>
<accession>A0A1P8KF27</accession>
<dbReference type="NCBIfam" id="NF004846">
    <property type="entry name" value="PRK06197.1"/>
    <property type="match status" value="1"/>
</dbReference>
<dbReference type="InterPro" id="IPR036291">
    <property type="entry name" value="NAD(P)-bd_dom_sf"/>
</dbReference>
<dbReference type="eggNOG" id="COG1028">
    <property type="taxonomic scope" value="Bacteria"/>
</dbReference>
<dbReference type="PANTHER" id="PTHR43157">
    <property type="entry name" value="PHOSPHATIDYLINOSITOL-GLYCAN BIOSYNTHESIS CLASS F PROTEIN-RELATED"/>
    <property type="match status" value="1"/>
</dbReference>
<evidence type="ECO:0000313" key="4">
    <source>
        <dbReference type="Proteomes" id="UP000186110"/>
    </source>
</evidence>
<name>A0A1P8KF27_9BURK</name>
<sequence>MTWTLQQVPTQSGRVAIVTGANIGLGFEVALALAAKNCSVVMACRNRDKAEAAKARILARHPGATLECMALDLASLRSVHAFAAAFGKRFERLDLLINNAGIMMPPYALSEDGFESQLAANYLGHFALTGLLLPRIVQTPHSRIVSLSSLAHHWGDIQFDDPQSARGYDKRRAYGQSKLACLMFAYELQRRLARAGHGTLSVAAHPGVSATNLFQHLPVMLHPFAPLVGLVFNTAAGGALPVLYAALGDDIEGGDYCGPQSFRQMRGAPVKVGSNRRSRDVAAAARLWNLSQDLTGVRFLEE</sequence>
<dbReference type="Pfam" id="PF00106">
    <property type="entry name" value="adh_short"/>
    <property type="match status" value="1"/>
</dbReference>
<dbReference type="CDD" id="cd05327">
    <property type="entry name" value="retinol-DH_like_SDR_c_like"/>
    <property type="match status" value="1"/>
</dbReference>
<dbReference type="PRINTS" id="PR00081">
    <property type="entry name" value="GDHRDH"/>
</dbReference>
<dbReference type="PRINTS" id="PR00080">
    <property type="entry name" value="SDRFAMILY"/>
</dbReference>
<gene>
    <name evidence="3" type="ORF">RS694_19950</name>
</gene>
<dbReference type="STRING" id="1484693.RS694_19950"/>
<evidence type="ECO:0000313" key="3">
    <source>
        <dbReference type="EMBL" id="APW44566.1"/>
    </source>
</evidence>
<evidence type="ECO:0000256" key="2">
    <source>
        <dbReference type="RuleBase" id="RU000363"/>
    </source>
</evidence>
<evidence type="ECO:0000256" key="1">
    <source>
        <dbReference type="ARBA" id="ARBA00023002"/>
    </source>
</evidence>
<dbReference type="RefSeq" id="WP_029708258.1">
    <property type="nucleotide sequence ID" value="NZ_CP019239.1"/>
</dbReference>